<evidence type="ECO:0000313" key="4">
    <source>
        <dbReference type="EMBL" id="MCB2408048.1"/>
    </source>
</evidence>
<evidence type="ECO:0000256" key="1">
    <source>
        <dbReference type="ARBA" id="ARBA00022441"/>
    </source>
</evidence>
<dbReference type="InterPro" id="IPR006652">
    <property type="entry name" value="Kelch_1"/>
</dbReference>
<dbReference type="PANTHER" id="PTHR24412:SF489">
    <property type="entry name" value="RING FINGER DOMAIN AND KELCH REPEAT-CONTAINING PROTEIN DDB_G0271372"/>
    <property type="match status" value="1"/>
</dbReference>
<organism evidence="4 5">
    <name type="scientific">Hymenobacter lucidus</name>
    <dbReference type="NCBI Taxonomy" id="2880930"/>
    <lineage>
        <taxon>Bacteria</taxon>
        <taxon>Pseudomonadati</taxon>
        <taxon>Bacteroidota</taxon>
        <taxon>Cytophagia</taxon>
        <taxon>Cytophagales</taxon>
        <taxon>Hymenobacteraceae</taxon>
        <taxon>Hymenobacter</taxon>
    </lineage>
</organism>
<sequence length="403" mass="42135">MKHLYTSLLVLLSFSPAAAQSTLTFTPLAALPAGGRYGMGYAQDNDGFYMAGGGGTASAFTSEVFRYSISANSWTQVFGAAPLPPQRWASAVIIDPNPATGKLVVLGGVTPTALTPVTTLQSIPLNGGPATTTPNSTPAATTGTAAWNGLIYAFGGQLLGGVFTNQLRAFNPATNAWTDLAPMPDARQTYGAAVNGKLYAVGGYNGLVNSAQIHAYDIATNTWQLAATLPTTVSNQAMAVQGEWIWMVGDFTNQSYLAAYNTRTGQLRTFTSNLPPRRNAAAIIRNNQLYVWGGNTASSNASTLADMWQANLAGVLASTPAAPAAILSAYPNPSAAGEFTLSLPTGTHAVEVRDALGRLVLTQPLPAGTDQYQLQLGSQPAGLYLAQLRTDRGLGAPYKLLRL</sequence>
<dbReference type="Pfam" id="PF24681">
    <property type="entry name" value="Kelch_KLHDC2_KLHL20_DRC7"/>
    <property type="match status" value="1"/>
</dbReference>
<keyword evidence="3" id="KW-0732">Signal</keyword>
<keyword evidence="5" id="KW-1185">Reference proteome</keyword>
<dbReference type="NCBIfam" id="TIGR04183">
    <property type="entry name" value="Por_Secre_tail"/>
    <property type="match status" value="1"/>
</dbReference>
<reference evidence="4" key="1">
    <citation type="submission" date="2021-10" db="EMBL/GenBank/DDBJ databases">
        <authorList>
            <person name="Dean J.D."/>
            <person name="Kim M.K."/>
            <person name="Newey C.N."/>
            <person name="Stoker T.S."/>
            <person name="Thompson D.W."/>
            <person name="Grose J.H."/>
        </authorList>
    </citation>
    <scope>NUCLEOTIDE SEQUENCE</scope>
    <source>
        <strain evidence="4">BT178</strain>
    </source>
</reference>
<proteinExistence type="predicted"/>
<dbReference type="SUPFAM" id="SSF117281">
    <property type="entry name" value="Kelch motif"/>
    <property type="match status" value="2"/>
</dbReference>
<dbReference type="SMART" id="SM00612">
    <property type="entry name" value="Kelch"/>
    <property type="match status" value="2"/>
</dbReference>
<keyword evidence="1" id="KW-0880">Kelch repeat</keyword>
<dbReference type="InterPro" id="IPR015915">
    <property type="entry name" value="Kelch-typ_b-propeller"/>
</dbReference>
<dbReference type="InterPro" id="IPR026444">
    <property type="entry name" value="Secre_tail"/>
</dbReference>
<dbReference type="Proteomes" id="UP001165296">
    <property type="component" value="Unassembled WGS sequence"/>
</dbReference>
<gene>
    <name evidence="4" type="ORF">LGH74_08670</name>
</gene>
<dbReference type="RefSeq" id="WP_226174640.1">
    <property type="nucleotide sequence ID" value="NZ_JAJADR010000002.1"/>
</dbReference>
<protein>
    <submittedName>
        <fullName evidence="4">T9SS type A sorting domain-containing protein</fullName>
    </submittedName>
</protein>
<evidence type="ECO:0000256" key="2">
    <source>
        <dbReference type="ARBA" id="ARBA00022737"/>
    </source>
</evidence>
<evidence type="ECO:0000313" key="5">
    <source>
        <dbReference type="Proteomes" id="UP001165296"/>
    </source>
</evidence>
<evidence type="ECO:0000256" key="3">
    <source>
        <dbReference type="SAM" id="SignalP"/>
    </source>
</evidence>
<dbReference type="EMBL" id="JAJADR010000002">
    <property type="protein sequence ID" value="MCB2408048.1"/>
    <property type="molecule type" value="Genomic_DNA"/>
</dbReference>
<dbReference type="PANTHER" id="PTHR24412">
    <property type="entry name" value="KELCH PROTEIN"/>
    <property type="match status" value="1"/>
</dbReference>
<keyword evidence="2" id="KW-0677">Repeat</keyword>
<feature type="signal peptide" evidence="3">
    <location>
        <begin position="1"/>
        <end position="19"/>
    </location>
</feature>
<accession>A0ABS8AR22</accession>
<feature type="chain" id="PRO_5046390519" evidence="3">
    <location>
        <begin position="20"/>
        <end position="403"/>
    </location>
</feature>
<dbReference type="Gene3D" id="2.120.10.80">
    <property type="entry name" value="Kelch-type beta propeller"/>
    <property type="match status" value="3"/>
</dbReference>
<name>A0ABS8AR22_9BACT</name>
<comment type="caution">
    <text evidence="4">The sequence shown here is derived from an EMBL/GenBank/DDBJ whole genome shotgun (WGS) entry which is preliminary data.</text>
</comment>